<name>A0A8J8CAP1_9EURY</name>
<protein>
    <submittedName>
        <fullName evidence="2">Uncharacterized protein</fullName>
    </submittedName>
</protein>
<accession>A0A8J8CAP1</accession>
<evidence type="ECO:0000256" key="1">
    <source>
        <dbReference type="SAM" id="MobiDB-lite"/>
    </source>
</evidence>
<comment type="caution">
    <text evidence="2">The sequence shown here is derived from an EMBL/GenBank/DDBJ whole genome shotgun (WGS) entry which is preliminary data.</text>
</comment>
<evidence type="ECO:0000313" key="2">
    <source>
        <dbReference type="EMBL" id="MBX0305444.1"/>
    </source>
</evidence>
<proteinExistence type="predicted"/>
<keyword evidence="3" id="KW-1185">Reference proteome</keyword>
<feature type="region of interest" description="Disordered" evidence="1">
    <location>
        <begin position="1"/>
        <end position="27"/>
    </location>
</feature>
<dbReference type="AlphaFoldDB" id="A0A8J8CAP1"/>
<dbReference type="RefSeq" id="WP_220589680.1">
    <property type="nucleotide sequence ID" value="NZ_RKLQ01000004.1"/>
</dbReference>
<feature type="region of interest" description="Disordered" evidence="1">
    <location>
        <begin position="114"/>
        <end position="138"/>
    </location>
</feature>
<organism evidence="2 3">
    <name type="scientific">Haloarcula salinisoli</name>
    <dbReference type="NCBI Taxonomy" id="2487746"/>
    <lineage>
        <taxon>Archaea</taxon>
        <taxon>Methanobacteriati</taxon>
        <taxon>Methanobacteriota</taxon>
        <taxon>Stenosarchaea group</taxon>
        <taxon>Halobacteria</taxon>
        <taxon>Halobacteriales</taxon>
        <taxon>Haloarculaceae</taxon>
        <taxon>Haloarcula</taxon>
    </lineage>
</organism>
<reference evidence="2" key="1">
    <citation type="submission" date="2021-06" db="EMBL/GenBank/DDBJ databases">
        <title>Halomicroarcula sp. F24A a new haloarchaeum isolated from saline soil.</title>
        <authorList>
            <person name="Duran-Viseras A."/>
            <person name="Sanchez-Porro C."/>
            <person name="Ventosa A."/>
        </authorList>
    </citation>
    <scope>NUCLEOTIDE SEQUENCE</scope>
    <source>
        <strain evidence="2">F24A</strain>
    </source>
</reference>
<evidence type="ECO:0000313" key="3">
    <source>
        <dbReference type="Proteomes" id="UP000783863"/>
    </source>
</evidence>
<sequence length="1236" mass="141693">MKHSDLNEVNKQQINHAGARYTPQIDPEAPNIQVSKVLQPFDSLAYSSRLGERLTSLADELEDSWNRAPDEAKDAFRRRKQSPNRVVELLKSISNKSPSDDKTELRQLTRATRFAKGKTSEVSQKLRSQHREADEEKQRGINNKISLNQNLSQSLESVSAFVEGPGPPLLRDKALFLRGEWGTGKTHFLCDLTEIRMDSNLPTLLVLAETLPDDDPPLEGICQLIDSVSSPEQLLSELQSLGEDAGERALLLIDGINEADRELWRNELASVAEQVGDCSHVGLALSCRTPFDEQILSSKAENHLVQVEHRGFEENEFDAQIEFFDYYDVPAPHVPLLTPEFSRPLFLKILCEAITRRDQSDHQGYLRSIASGQRSMTDILEHFAREIGQDIEADFGLSGKACWRILKGTSTGPTHRSGIAGIMADEMQEFVTKEDAVDAIKNETSLSESKAWDLLDRMISDGILAETLHRNQGTTEVVRFPYQRFGDHIIARHLLAEYLNTDSETAVRRSFYVNRPLGQLFELEGNNQRFSEPGLAEAVMIEFPQRVKRVDDIPEDERELAFYIPKKRSYGAPLKDIFLDGLYWRSANSFTEQTDDLVGFYLEELDERVQRKTFDILVGLASRPGHPYDADRLYGYLVDMNMAERDEQWSEYLRRTTDYSTVHRILKWIETAPIDGFSENTAQNSITLLSTFLTTTDRYLRDRVTHKLYLVGLHHPGLLFEETLRTFSFNDPYIRERMLASCYGVAMSIWADPDGDSLRGEITGFAGELVERMFQEDSDYGTKHILSRQYAGGVVELARKVDGGCISQGEVGLTDPPLDQIGSPFQDPDTIDEDELEDVEPAFHMDFSNYTVGRLVPDRGNYVNDHPEYQAIFNQIKKRVQDLGYSYENFESIDDEIDRRNNRRRDETKVDRYGKKYSWIAYFEMYGKRVDEGVLPTYEDEVRPPDCDIDPSFPNEAKEWRPELPKLFETEYSEYREWISSGPNPSYEDLFVKNTVDGVDGPWVLLDGKIEQASFDALRLFTFLRGVLIAEDDISELNQKLQETEYPGNRNIPEPQEDIYTYAGEIPWSDRYGPYLREDDGSAKRHIDRAFGSHIGSSSELEVEIPVHVFAWESHHSKLNQVSGMRFPTPALCEHLGLVNHNQTSDLFDSDGEQATIYREFHCDNARFDSWLLYIRRDLLERYLDEINQTIAWLPWGERTLDHQEIQARSDELSDLHSDYEHINKGVVSYEEYIAD</sequence>
<gene>
    <name evidence="2" type="ORF">EGD98_17430</name>
</gene>
<feature type="compositionally biased region" description="Basic and acidic residues" evidence="1">
    <location>
        <begin position="129"/>
        <end position="138"/>
    </location>
</feature>
<dbReference type="EMBL" id="RKLQ01000004">
    <property type="protein sequence ID" value="MBX0305444.1"/>
    <property type="molecule type" value="Genomic_DNA"/>
</dbReference>
<dbReference type="Proteomes" id="UP000783863">
    <property type="component" value="Unassembled WGS sequence"/>
</dbReference>